<evidence type="ECO:0000313" key="6">
    <source>
        <dbReference type="Proteomes" id="UP001432322"/>
    </source>
</evidence>
<evidence type="ECO:0000256" key="1">
    <source>
        <dbReference type="ARBA" id="ARBA00010617"/>
    </source>
</evidence>
<keyword evidence="6" id="KW-1185">Reference proteome</keyword>
<organism evidence="5 6">
    <name type="scientific">Pristionchus fissidentatus</name>
    <dbReference type="NCBI Taxonomy" id="1538716"/>
    <lineage>
        <taxon>Eukaryota</taxon>
        <taxon>Metazoa</taxon>
        <taxon>Ecdysozoa</taxon>
        <taxon>Nematoda</taxon>
        <taxon>Chromadorea</taxon>
        <taxon>Rhabditida</taxon>
        <taxon>Rhabditina</taxon>
        <taxon>Diplogasteromorpha</taxon>
        <taxon>Diplogasteroidea</taxon>
        <taxon>Neodiplogasteridae</taxon>
        <taxon>Pristionchus</taxon>
    </lineage>
</organism>
<dbReference type="PANTHER" id="PTHR24300:SF375">
    <property type="entry name" value="CYTOCHROME P450 FAMILY"/>
    <property type="match status" value="1"/>
</dbReference>
<dbReference type="GO" id="GO:0006082">
    <property type="term" value="P:organic acid metabolic process"/>
    <property type="evidence" value="ECO:0007669"/>
    <property type="project" value="TreeGrafter"/>
</dbReference>
<keyword evidence="3" id="KW-0408">Iron</keyword>
<dbReference type="InterPro" id="IPR001128">
    <property type="entry name" value="Cyt_P450"/>
</dbReference>
<evidence type="ECO:0000256" key="4">
    <source>
        <dbReference type="ARBA" id="ARBA00023033"/>
    </source>
</evidence>
<keyword evidence="4" id="KW-0503">Monooxygenase</keyword>
<proteinExistence type="inferred from homology"/>
<gene>
    <name evidence="5" type="ORF">PFISCL1PPCAC_20550</name>
</gene>
<dbReference type="Gene3D" id="1.10.630.10">
    <property type="entry name" value="Cytochrome P450"/>
    <property type="match status" value="1"/>
</dbReference>
<keyword evidence="4" id="KW-0560">Oxidoreductase</keyword>
<dbReference type="AlphaFoldDB" id="A0AAV5WCI8"/>
<evidence type="ECO:0000256" key="3">
    <source>
        <dbReference type="ARBA" id="ARBA00023004"/>
    </source>
</evidence>
<dbReference type="EMBL" id="BTSY01000005">
    <property type="protein sequence ID" value="GMT29253.1"/>
    <property type="molecule type" value="Genomic_DNA"/>
</dbReference>
<dbReference type="InterPro" id="IPR036396">
    <property type="entry name" value="Cyt_P450_sf"/>
</dbReference>
<accession>A0AAV5WCI8</accession>
<dbReference type="InterPro" id="IPR050182">
    <property type="entry name" value="Cytochrome_P450_fam2"/>
</dbReference>
<dbReference type="Proteomes" id="UP001432322">
    <property type="component" value="Unassembled WGS sequence"/>
</dbReference>
<reference evidence="5" key="1">
    <citation type="submission" date="2023-10" db="EMBL/GenBank/DDBJ databases">
        <title>Genome assembly of Pristionchus species.</title>
        <authorList>
            <person name="Yoshida K."/>
            <person name="Sommer R.J."/>
        </authorList>
    </citation>
    <scope>NUCLEOTIDE SEQUENCE</scope>
    <source>
        <strain evidence="5">RS5133</strain>
    </source>
</reference>
<comment type="similarity">
    <text evidence="1">Belongs to the cytochrome P450 family.</text>
</comment>
<dbReference type="GO" id="GO:0016712">
    <property type="term" value="F:oxidoreductase activity, acting on paired donors, with incorporation or reduction of molecular oxygen, reduced flavin or flavoprotein as one donor, and incorporation of one atom of oxygen"/>
    <property type="evidence" value="ECO:0007669"/>
    <property type="project" value="TreeGrafter"/>
</dbReference>
<dbReference type="GO" id="GO:0005506">
    <property type="term" value="F:iron ion binding"/>
    <property type="evidence" value="ECO:0007669"/>
    <property type="project" value="InterPro"/>
</dbReference>
<dbReference type="SUPFAM" id="SSF48264">
    <property type="entry name" value="Cytochrome P450"/>
    <property type="match status" value="1"/>
</dbReference>
<dbReference type="GO" id="GO:0006805">
    <property type="term" value="P:xenobiotic metabolic process"/>
    <property type="evidence" value="ECO:0007669"/>
    <property type="project" value="TreeGrafter"/>
</dbReference>
<sequence length="93" mass="10710">MEDQKALPYCNAIIQEVQRLANIVTTNFTRKVTAPVNIEGYDIPVGTGVIPEFNVVHLDENEYERPDFFFPERHIDDKGEFVKDLCRTLLPSQ</sequence>
<evidence type="ECO:0000313" key="5">
    <source>
        <dbReference type="EMBL" id="GMT29253.1"/>
    </source>
</evidence>
<keyword evidence="2" id="KW-0479">Metal-binding</keyword>
<dbReference type="InterPro" id="IPR002401">
    <property type="entry name" value="Cyt_P450_E_grp-I"/>
</dbReference>
<dbReference type="PANTHER" id="PTHR24300">
    <property type="entry name" value="CYTOCHROME P450 508A4-RELATED"/>
    <property type="match status" value="1"/>
</dbReference>
<dbReference type="GO" id="GO:0005737">
    <property type="term" value="C:cytoplasm"/>
    <property type="evidence" value="ECO:0007669"/>
    <property type="project" value="TreeGrafter"/>
</dbReference>
<dbReference type="PRINTS" id="PR00463">
    <property type="entry name" value="EP450I"/>
</dbReference>
<dbReference type="Pfam" id="PF00067">
    <property type="entry name" value="p450"/>
    <property type="match status" value="1"/>
</dbReference>
<evidence type="ECO:0000256" key="2">
    <source>
        <dbReference type="ARBA" id="ARBA00022723"/>
    </source>
</evidence>
<evidence type="ECO:0008006" key="7">
    <source>
        <dbReference type="Google" id="ProtNLM"/>
    </source>
</evidence>
<name>A0AAV5WCI8_9BILA</name>
<protein>
    <recommendedName>
        <fullName evidence="7">Cytochrome P450</fullName>
    </recommendedName>
</protein>
<dbReference type="GO" id="GO:0020037">
    <property type="term" value="F:heme binding"/>
    <property type="evidence" value="ECO:0007669"/>
    <property type="project" value="InterPro"/>
</dbReference>
<comment type="caution">
    <text evidence="5">The sequence shown here is derived from an EMBL/GenBank/DDBJ whole genome shotgun (WGS) entry which is preliminary data.</text>
</comment>